<reference evidence="2" key="1">
    <citation type="submission" date="2020-02" db="EMBL/GenBank/DDBJ databases">
        <authorList>
            <person name="Scholz U."/>
            <person name="Mascher M."/>
            <person name="Fiebig A."/>
        </authorList>
    </citation>
    <scope>NUCLEOTIDE SEQUENCE</scope>
</reference>
<dbReference type="AlphaFoldDB" id="A0A7I8KXD0"/>
<dbReference type="Pfam" id="PF04720">
    <property type="entry name" value="PDDEXK_6"/>
    <property type="match status" value="1"/>
</dbReference>
<proteinExistence type="predicted"/>
<accession>A0A7I8KXD0</accession>
<name>A0A7I8KXD0_SPIIN</name>
<dbReference type="PANTHER" id="PTHR31579:SF58">
    <property type="entry name" value="PLANT-SPECIFIC DOMAIN TIGR01615 FAMILY PROTEIN"/>
    <property type="match status" value="1"/>
</dbReference>
<dbReference type="PANTHER" id="PTHR31579">
    <property type="entry name" value="OS03G0796600 PROTEIN"/>
    <property type="match status" value="1"/>
</dbReference>
<organism evidence="2 3">
    <name type="scientific">Spirodela intermedia</name>
    <name type="common">Intermediate duckweed</name>
    <dbReference type="NCBI Taxonomy" id="51605"/>
    <lineage>
        <taxon>Eukaryota</taxon>
        <taxon>Viridiplantae</taxon>
        <taxon>Streptophyta</taxon>
        <taxon>Embryophyta</taxon>
        <taxon>Tracheophyta</taxon>
        <taxon>Spermatophyta</taxon>
        <taxon>Magnoliopsida</taxon>
        <taxon>Liliopsida</taxon>
        <taxon>Araceae</taxon>
        <taxon>Lemnoideae</taxon>
        <taxon>Spirodela</taxon>
    </lineage>
</organism>
<dbReference type="InterPro" id="IPR006502">
    <property type="entry name" value="PDDEXK-like"/>
</dbReference>
<protein>
    <submittedName>
        <fullName evidence="2">Uncharacterized protein</fullName>
    </submittedName>
</protein>
<dbReference type="EMBL" id="LR746272">
    <property type="protein sequence ID" value="CAA7402463.1"/>
    <property type="molecule type" value="Genomic_DNA"/>
</dbReference>
<evidence type="ECO:0000256" key="1">
    <source>
        <dbReference type="SAM" id="MobiDB-lite"/>
    </source>
</evidence>
<evidence type="ECO:0000313" key="2">
    <source>
        <dbReference type="EMBL" id="CAA7402463.1"/>
    </source>
</evidence>
<gene>
    <name evidence="2" type="ORF">SI8410_09013141</name>
</gene>
<evidence type="ECO:0000313" key="3">
    <source>
        <dbReference type="Proteomes" id="UP000663760"/>
    </source>
</evidence>
<dbReference type="OrthoDB" id="691424at2759"/>
<keyword evidence="3" id="KW-1185">Reference proteome</keyword>
<sequence>MAGDEGRDGCCVLGRVMSLSDMVLGFFENGEGNPESYRDGGSDSGDIEGGSSDEGSDGFGSSVGAEERKAFWESQHQVLQVLLSRNSSLETQIRRETEAAIRHLRSEAGACSCSRNAANECRECLLRGVTERLRDAGYNSAVCNSKWRTSSSIPKGEHTYIDVVEAADGTKGPVRVVIEVCFRAEFEMARASEEYRRLVYRLPEVFVGKPEKLRGVIKTVCAAAKKCMEDNKMHMAPWRKSKYMQAKWLTPCEREPPRAALSPTEAAFSANRHRKPQASMLTFDLLDKLPGLHWPAVRVL</sequence>
<dbReference type="NCBIfam" id="TIGR01615">
    <property type="entry name" value="A_thal_3542"/>
    <property type="match status" value="1"/>
</dbReference>
<dbReference type="Proteomes" id="UP000663760">
    <property type="component" value="Chromosome 9"/>
</dbReference>
<feature type="region of interest" description="Disordered" evidence="1">
    <location>
        <begin position="30"/>
        <end position="62"/>
    </location>
</feature>